<reference evidence="2" key="1">
    <citation type="journal article" date="2014" name="Genome Announc.">
        <title>De novo whole-genome sequence and genome annotation of Lichtheimia ramosa.</title>
        <authorList>
            <person name="Linde J."/>
            <person name="Schwartze V."/>
            <person name="Binder U."/>
            <person name="Lass-Florl C."/>
            <person name="Voigt K."/>
            <person name="Horn F."/>
        </authorList>
    </citation>
    <scope>NUCLEOTIDE SEQUENCE</scope>
    <source>
        <strain evidence="2">JMRC FSU:6197</strain>
    </source>
</reference>
<dbReference type="SUPFAM" id="SSF81383">
    <property type="entry name" value="F-box domain"/>
    <property type="match status" value="1"/>
</dbReference>
<dbReference type="AlphaFoldDB" id="A0A077WDX8"/>
<protein>
    <recommendedName>
        <fullName evidence="1">F-box domain-containing protein</fullName>
    </recommendedName>
</protein>
<organism evidence="2">
    <name type="scientific">Lichtheimia ramosa</name>
    <dbReference type="NCBI Taxonomy" id="688394"/>
    <lineage>
        <taxon>Eukaryota</taxon>
        <taxon>Fungi</taxon>
        <taxon>Fungi incertae sedis</taxon>
        <taxon>Mucoromycota</taxon>
        <taxon>Mucoromycotina</taxon>
        <taxon>Mucoromycetes</taxon>
        <taxon>Mucorales</taxon>
        <taxon>Lichtheimiaceae</taxon>
        <taxon>Lichtheimia</taxon>
    </lineage>
</organism>
<sequence>MLSPDTRNPSPTPTQPPLHATYHLQQLPPEILNAIFDKLSNRTLIQLTSFNRHLRHLILNGPSLWREFHWADLDEGMLSEGFASFAEKYFKDGALLQHVNLDFADTQLREDEELEEIDLVFDFLQEYHFRIMSRYHTAPSTLLMIAVHCPKLANLQLVSPEDHEDTFGDTIITLPAILQRLPYFKSLTLNMMGADHIQRYSSEDPLQNITQHIHLQELVLQKVTSTTFSSVVLHVIPHLPNLRQLKIGCHDIRNVYCDDILHHCHQLDSITITGDQFLEYKPFAYNHKLPPGTKSLHLRADPDDWEQESVEQLLYIEKHHRELDTLVLENSVFVNPTSIRKLSSLSSFPNLRCLVLAGYCLDNYGSADIGVHQKELVQFLSGCPNLEQIRFDDMEGLVNDDILDTLQMNSLRSLHLAQISTITTNAIASFIQRHPQLQEIVIHDMEHVDYSLLPIIGITCHMLKWLDFYPDSSGHQKPSEYQLIDEFFSTHCIHVKMDQLKIGTSQYYSQL</sequence>
<dbReference type="OrthoDB" id="10395585at2759"/>
<dbReference type="PANTHER" id="PTHR38926">
    <property type="entry name" value="F-BOX DOMAIN CONTAINING PROTEIN, EXPRESSED"/>
    <property type="match status" value="1"/>
</dbReference>
<gene>
    <name evidence="2" type="ORF">LRAMOSA07827</name>
</gene>
<dbReference type="EMBL" id="LK023316">
    <property type="protein sequence ID" value="CDS05298.1"/>
    <property type="molecule type" value="Genomic_DNA"/>
</dbReference>
<dbReference type="Gene3D" id="3.80.10.10">
    <property type="entry name" value="Ribonuclease Inhibitor"/>
    <property type="match status" value="1"/>
</dbReference>
<dbReference type="PANTHER" id="PTHR38926:SF72">
    <property type="entry name" value="IM:7136021-RELATED"/>
    <property type="match status" value="1"/>
</dbReference>
<evidence type="ECO:0000259" key="1">
    <source>
        <dbReference type="PROSITE" id="PS50181"/>
    </source>
</evidence>
<dbReference type="Pfam" id="PF12937">
    <property type="entry name" value="F-box-like"/>
    <property type="match status" value="1"/>
</dbReference>
<evidence type="ECO:0000313" key="2">
    <source>
        <dbReference type="EMBL" id="CDS05298.1"/>
    </source>
</evidence>
<proteinExistence type="predicted"/>
<dbReference type="InterPro" id="IPR036047">
    <property type="entry name" value="F-box-like_dom_sf"/>
</dbReference>
<dbReference type="InterPro" id="IPR001810">
    <property type="entry name" value="F-box_dom"/>
</dbReference>
<dbReference type="InterPro" id="IPR032675">
    <property type="entry name" value="LRR_dom_sf"/>
</dbReference>
<dbReference type="PROSITE" id="PS50181">
    <property type="entry name" value="FBOX"/>
    <property type="match status" value="1"/>
</dbReference>
<dbReference type="SUPFAM" id="SSF52047">
    <property type="entry name" value="RNI-like"/>
    <property type="match status" value="1"/>
</dbReference>
<feature type="domain" description="F-box" evidence="1">
    <location>
        <begin position="21"/>
        <end position="68"/>
    </location>
</feature>
<name>A0A077WDX8_9FUNG</name>
<accession>A0A077WDX8</accession>